<keyword evidence="4 8" id="KW-0378">Hydrolase</keyword>
<dbReference type="GO" id="GO:0004222">
    <property type="term" value="F:metalloendopeptidase activity"/>
    <property type="evidence" value="ECO:0007669"/>
    <property type="project" value="UniProtKB-UniRule"/>
</dbReference>
<dbReference type="AlphaFoldDB" id="A0A098LE27"/>
<dbReference type="Pfam" id="PF02868">
    <property type="entry name" value="Peptidase_M4_C"/>
    <property type="match status" value="1"/>
</dbReference>
<dbReference type="EC" id="3.4.24.-" evidence="8"/>
<dbReference type="eggNOG" id="COG3227">
    <property type="taxonomic scope" value="Bacteria"/>
</dbReference>
<evidence type="ECO:0000256" key="2">
    <source>
        <dbReference type="ARBA" id="ARBA00022670"/>
    </source>
</evidence>
<dbReference type="GO" id="GO:0006508">
    <property type="term" value="P:proteolysis"/>
    <property type="evidence" value="ECO:0007669"/>
    <property type="project" value="UniProtKB-KW"/>
</dbReference>
<dbReference type="STRING" id="153721.MYP_1596"/>
<dbReference type="SUPFAM" id="SSF55486">
    <property type="entry name" value="Metalloproteases ('zincins'), catalytic domain"/>
    <property type="match status" value="1"/>
</dbReference>
<evidence type="ECO:0000313" key="11">
    <source>
        <dbReference type="EMBL" id="GAL84368.1"/>
    </source>
</evidence>
<dbReference type="InterPro" id="IPR052759">
    <property type="entry name" value="Metalloprotease_M4"/>
</dbReference>
<comment type="cofactor">
    <cofactor evidence="8">
        <name>Zn(2+)</name>
        <dbReference type="ChEBI" id="CHEBI:29105"/>
    </cofactor>
</comment>
<dbReference type="Gene3D" id="3.10.170.10">
    <property type="match status" value="1"/>
</dbReference>
<comment type="subcellular location">
    <subcellularLocation>
        <location evidence="8">Secreted</location>
    </subcellularLocation>
</comment>
<dbReference type="Proteomes" id="UP000030185">
    <property type="component" value="Unassembled WGS sequence"/>
</dbReference>
<keyword evidence="5 8" id="KW-0862">Zinc</keyword>
<dbReference type="GO" id="GO:0046872">
    <property type="term" value="F:metal ion binding"/>
    <property type="evidence" value="ECO:0007669"/>
    <property type="project" value="UniProtKB-UniRule"/>
</dbReference>
<keyword evidence="3" id="KW-0479">Metal-binding</keyword>
<comment type="caution">
    <text evidence="11">The sequence shown here is derived from an EMBL/GenBank/DDBJ whole genome shotgun (WGS) entry which is preliminary data.</text>
</comment>
<evidence type="ECO:0000259" key="9">
    <source>
        <dbReference type="Pfam" id="PF01447"/>
    </source>
</evidence>
<keyword evidence="6 8" id="KW-0482">Metalloprotease</keyword>
<dbReference type="PANTHER" id="PTHR43579:SF1">
    <property type="entry name" value="NEUTRAL METALLOPROTEINASE"/>
    <property type="match status" value="1"/>
</dbReference>
<keyword evidence="12" id="KW-1185">Reference proteome</keyword>
<evidence type="ECO:0000256" key="3">
    <source>
        <dbReference type="ARBA" id="ARBA00022723"/>
    </source>
</evidence>
<protein>
    <recommendedName>
        <fullName evidence="8">Neutral metalloproteinase</fullName>
        <ecNumber evidence="8">3.4.24.-</ecNumber>
    </recommendedName>
</protein>
<dbReference type="InterPro" id="IPR027268">
    <property type="entry name" value="Peptidase_M4/M1_CTD_sf"/>
</dbReference>
<dbReference type="Gene3D" id="1.10.390.10">
    <property type="entry name" value="Neutral Protease Domain 2"/>
    <property type="match status" value="1"/>
</dbReference>
<dbReference type="EMBL" id="BBLT01000002">
    <property type="protein sequence ID" value="GAL84368.1"/>
    <property type="molecule type" value="Genomic_DNA"/>
</dbReference>
<dbReference type="PANTHER" id="PTHR43579">
    <property type="match status" value="1"/>
</dbReference>
<dbReference type="PRINTS" id="PR00730">
    <property type="entry name" value="THERMOLYSIN"/>
</dbReference>
<feature type="active site" description="Proton donor" evidence="7">
    <location>
        <position position="240"/>
    </location>
</feature>
<dbReference type="InterPro" id="IPR001570">
    <property type="entry name" value="Peptidase_M4_C_domain"/>
</dbReference>
<evidence type="ECO:0000259" key="10">
    <source>
        <dbReference type="Pfam" id="PF02868"/>
    </source>
</evidence>
<keyword evidence="2 8" id="KW-0645">Protease</keyword>
<evidence type="ECO:0000256" key="8">
    <source>
        <dbReference type="RuleBase" id="RU366073"/>
    </source>
</evidence>
<evidence type="ECO:0000256" key="5">
    <source>
        <dbReference type="ARBA" id="ARBA00022833"/>
    </source>
</evidence>
<keyword evidence="8" id="KW-0964">Secreted</keyword>
<proteinExistence type="inferred from homology"/>
<comment type="function">
    <text evidence="8">Extracellular zinc metalloprotease.</text>
</comment>
<dbReference type="CDD" id="cd09597">
    <property type="entry name" value="M4_TLP"/>
    <property type="match status" value="1"/>
</dbReference>
<dbReference type="GO" id="GO:0005576">
    <property type="term" value="C:extracellular region"/>
    <property type="evidence" value="ECO:0007669"/>
    <property type="project" value="UniProtKB-SubCell"/>
</dbReference>
<evidence type="ECO:0000256" key="7">
    <source>
        <dbReference type="PIRSR" id="PIRSR623612-1"/>
    </source>
</evidence>
<reference evidence="11 12" key="1">
    <citation type="submission" date="2014-09" db="EMBL/GenBank/DDBJ databases">
        <title>Sporocytophaga myxococcoides PG-01 genome sequencing.</title>
        <authorList>
            <person name="Liu L."/>
            <person name="Gao P.J."/>
            <person name="Chen G.J."/>
            <person name="Wang L.S."/>
        </authorList>
    </citation>
    <scope>NUCLEOTIDE SEQUENCE [LARGE SCALE GENOMIC DNA]</scope>
    <source>
        <strain evidence="11 12">PG-01</strain>
    </source>
</reference>
<feature type="domain" description="Peptidase M4" evidence="9">
    <location>
        <begin position="41"/>
        <end position="146"/>
    </location>
</feature>
<dbReference type="MEROPS" id="M04.025"/>
<evidence type="ECO:0000313" key="12">
    <source>
        <dbReference type="Proteomes" id="UP000030185"/>
    </source>
</evidence>
<comment type="similarity">
    <text evidence="1 8">Belongs to the peptidase M4 family.</text>
</comment>
<sequence>MATLANDSTFRALRNFTNASLAGTGPVTMISPGKKQRTIIDAKNMQSTEGKIVRFEGDPATNDPAVDEAYDGLGITYDFFWNIFERHSIDDEGMPLQGIVHFGKEYNNAFWDGQKMTFGDGDDDLFKRFTISLDVIGHELAHGVTEDEAGLVYFNQAGALNESMSDVFGSMVKQFKLNQTSDKADWLIGAELLSEKINGKALRSMSDPGSAYDDPVLGKDPQPKHMNDFVNTFEDNGGVHINSGIPNRAFYLAATNIGGFAWERAGKIWYETLKDARLRANTGFKRFANLTVYNAIRLFGQGSVEEQAVQNAWNEVGITTSIKEPLQYAH</sequence>
<evidence type="ECO:0000256" key="4">
    <source>
        <dbReference type="ARBA" id="ARBA00022801"/>
    </source>
</evidence>
<gene>
    <name evidence="11" type="ORF">MYP_1596</name>
</gene>
<feature type="active site" evidence="7">
    <location>
        <position position="139"/>
    </location>
</feature>
<evidence type="ECO:0000256" key="1">
    <source>
        <dbReference type="ARBA" id="ARBA00009388"/>
    </source>
</evidence>
<dbReference type="InterPro" id="IPR013856">
    <property type="entry name" value="Peptidase_M4_domain"/>
</dbReference>
<dbReference type="Pfam" id="PF01447">
    <property type="entry name" value="Peptidase_M4"/>
    <property type="match status" value="1"/>
</dbReference>
<evidence type="ECO:0000256" key="6">
    <source>
        <dbReference type="ARBA" id="ARBA00023049"/>
    </source>
</evidence>
<accession>A0A098LE27</accession>
<dbReference type="InterPro" id="IPR023612">
    <property type="entry name" value="Peptidase_M4"/>
</dbReference>
<name>A0A098LE27_9BACT</name>
<organism evidence="11 12">
    <name type="scientific">Sporocytophaga myxococcoides</name>
    <dbReference type="NCBI Taxonomy" id="153721"/>
    <lineage>
        <taxon>Bacteria</taxon>
        <taxon>Pseudomonadati</taxon>
        <taxon>Bacteroidota</taxon>
        <taxon>Cytophagia</taxon>
        <taxon>Cytophagales</taxon>
        <taxon>Cytophagaceae</taxon>
        <taxon>Sporocytophaga</taxon>
    </lineage>
</organism>
<feature type="domain" description="Peptidase M4 C-terminal" evidence="10">
    <location>
        <begin position="149"/>
        <end position="318"/>
    </location>
</feature>